<evidence type="ECO:0000256" key="7">
    <source>
        <dbReference type="RuleBase" id="RU003345"/>
    </source>
</evidence>
<dbReference type="AlphaFoldDB" id="A0A4R3NA53"/>
<dbReference type="PROSITE" id="PS00687">
    <property type="entry name" value="ALDEHYDE_DEHYDR_GLU"/>
    <property type="match status" value="1"/>
</dbReference>
<dbReference type="InterPro" id="IPR012394">
    <property type="entry name" value="Aldehyde_DH_NAD(P)"/>
</dbReference>
<dbReference type="SUPFAM" id="SSF53720">
    <property type="entry name" value="ALDH-like"/>
    <property type="match status" value="1"/>
</dbReference>
<dbReference type="GO" id="GO:0006081">
    <property type="term" value="P:aldehyde metabolic process"/>
    <property type="evidence" value="ECO:0007669"/>
    <property type="project" value="InterPro"/>
</dbReference>
<evidence type="ECO:0000256" key="5">
    <source>
        <dbReference type="PIRSR" id="PIRSR036492-1"/>
    </source>
</evidence>
<dbReference type="InterPro" id="IPR016163">
    <property type="entry name" value="Ald_DH_C"/>
</dbReference>
<evidence type="ECO:0000256" key="2">
    <source>
        <dbReference type="ARBA" id="ARBA00023002"/>
    </source>
</evidence>
<reference evidence="9 10" key="1">
    <citation type="submission" date="2019-03" db="EMBL/GenBank/DDBJ databases">
        <title>Genomic Encyclopedia of Type Strains, Phase IV (KMG-IV): sequencing the most valuable type-strain genomes for metagenomic binning, comparative biology and taxonomic classification.</title>
        <authorList>
            <person name="Goeker M."/>
        </authorList>
    </citation>
    <scope>NUCLEOTIDE SEQUENCE [LARGE SCALE GENOMIC DNA]</scope>
    <source>
        <strain evidence="9 10">DSM 25894</strain>
    </source>
</reference>
<gene>
    <name evidence="9" type="ORF">EDD68_103222</name>
</gene>
<evidence type="ECO:0000259" key="8">
    <source>
        <dbReference type="Pfam" id="PF00171"/>
    </source>
</evidence>
<evidence type="ECO:0000256" key="3">
    <source>
        <dbReference type="ARBA" id="ARBA00023027"/>
    </source>
</evidence>
<dbReference type="PANTHER" id="PTHR43570:SF16">
    <property type="entry name" value="ALDEHYDE DEHYDROGENASE TYPE III, ISOFORM Q"/>
    <property type="match status" value="1"/>
</dbReference>
<dbReference type="InterPro" id="IPR016162">
    <property type="entry name" value="Ald_DH_N"/>
</dbReference>
<feature type="active site" evidence="5 6">
    <location>
        <position position="209"/>
    </location>
</feature>
<dbReference type="Gene3D" id="3.40.605.10">
    <property type="entry name" value="Aldehyde Dehydrogenase, Chain A, domain 1"/>
    <property type="match status" value="1"/>
</dbReference>
<keyword evidence="10" id="KW-1185">Reference proteome</keyword>
<keyword evidence="3" id="KW-0520">NAD</keyword>
<dbReference type="GO" id="GO:0005737">
    <property type="term" value="C:cytoplasm"/>
    <property type="evidence" value="ECO:0007669"/>
    <property type="project" value="TreeGrafter"/>
</dbReference>
<dbReference type="Pfam" id="PF00171">
    <property type="entry name" value="Aldedh"/>
    <property type="match status" value="1"/>
</dbReference>
<feature type="domain" description="Aldehyde dehydrogenase" evidence="8">
    <location>
        <begin position="2"/>
        <end position="427"/>
    </location>
</feature>
<dbReference type="PIRSF" id="PIRSF036492">
    <property type="entry name" value="ALDH"/>
    <property type="match status" value="1"/>
</dbReference>
<evidence type="ECO:0000256" key="1">
    <source>
        <dbReference type="ARBA" id="ARBA00009986"/>
    </source>
</evidence>
<dbReference type="GO" id="GO:0004029">
    <property type="term" value="F:aldehyde dehydrogenase (NAD+) activity"/>
    <property type="evidence" value="ECO:0007669"/>
    <property type="project" value="TreeGrafter"/>
</dbReference>
<sequence>MDIGHLVRQQKNMFAEGKTLTHMFRKHQLEKLKIALKRYESDIYETLKKDLNKSEYEAFASEIGFLYGEIDEAIKHLHSWMKPVKVKSPISHSGAKSYIYKQPYGVALIISPWNYPIQLTFAPLIGAIAAGNCAIIKPSELAPNVSRLIADMVQNTYEPDYIAVVEGDKEISQQLLEEHFDYIFFTGSVPVGKIVMEKASKHLTPVTLELGGKSPCIVNEDAKIPLAARRITWGKFLNAGQTCIAPDYLLVHEDVKVELLKELIAAIESFYGKHPHRHPDFTRIVNRNHFERLTEYLKNGEIVYGGIADEKHLTISPTILDGVSWDDPIMQDEIFGPILPVLTFTQIEEVKKEIAHAPNPLALYLFTENEQTQEWAIDNISFGGGCINDTLMHIANPNLPMGGIGSSGVGQYHGKASFDTFSHQKSIVKQTTKFDLSFRYPNSKIGLKILRKIFK</sequence>
<feature type="active site" evidence="5">
    <location>
        <position position="243"/>
    </location>
</feature>
<evidence type="ECO:0000313" key="9">
    <source>
        <dbReference type="EMBL" id="TCT25667.1"/>
    </source>
</evidence>
<keyword evidence="2 4" id="KW-0560">Oxidoreductase</keyword>
<organism evidence="9 10">
    <name type="scientific">Melghiribacillus thermohalophilus</name>
    <dbReference type="NCBI Taxonomy" id="1324956"/>
    <lineage>
        <taxon>Bacteria</taxon>
        <taxon>Bacillati</taxon>
        <taxon>Bacillota</taxon>
        <taxon>Bacilli</taxon>
        <taxon>Bacillales</taxon>
        <taxon>Bacillaceae</taxon>
        <taxon>Melghiribacillus</taxon>
    </lineage>
</organism>
<dbReference type="FunFam" id="3.40.309.10:FF:000003">
    <property type="entry name" value="Aldehyde dehydrogenase"/>
    <property type="match status" value="1"/>
</dbReference>
<dbReference type="Proteomes" id="UP000294650">
    <property type="component" value="Unassembled WGS sequence"/>
</dbReference>
<dbReference type="InterPro" id="IPR029510">
    <property type="entry name" value="Ald_DH_CS_GLU"/>
</dbReference>
<accession>A0A4R3NA53</accession>
<proteinExistence type="inferred from homology"/>
<evidence type="ECO:0000256" key="6">
    <source>
        <dbReference type="PROSITE-ProRule" id="PRU10007"/>
    </source>
</evidence>
<evidence type="ECO:0000313" key="10">
    <source>
        <dbReference type="Proteomes" id="UP000294650"/>
    </source>
</evidence>
<dbReference type="InterPro" id="IPR016160">
    <property type="entry name" value="Ald_DH_CS_CYS"/>
</dbReference>
<dbReference type="EMBL" id="SMAN01000003">
    <property type="protein sequence ID" value="TCT25667.1"/>
    <property type="molecule type" value="Genomic_DNA"/>
</dbReference>
<dbReference type="Gene3D" id="3.40.309.10">
    <property type="entry name" value="Aldehyde Dehydrogenase, Chain A, domain 2"/>
    <property type="match status" value="1"/>
</dbReference>
<dbReference type="PANTHER" id="PTHR43570">
    <property type="entry name" value="ALDEHYDE DEHYDROGENASE"/>
    <property type="match status" value="1"/>
</dbReference>
<dbReference type="OrthoDB" id="9762913at2"/>
<protein>
    <recommendedName>
        <fullName evidence="4">Aldehyde dehydrogenase</fullName>
    </recommendedName>
</protein>
<dbReference type="CDD" id="cd07136">
    <property type="entry name" value="ALDH_YwdH-P39616"/>
    <property type="match status" value="1"/>
</dbReference>
<dbReference type="InterPro" id="IPR016161">
    <property type="entry name" value="Ald_DH/histidinol_DH"/>
</dbReference>
<name>A0A4R3NA53_9BACI</name>
<evidence type="ECO:0000256" key="4">
    <source>
        <dbReference type="PIRNR" id="PIRNR036492"/>
    </source>
</evidence>
<comment type="similarity">
    <text evidence="1 4 7">Belongs to the aldehyde dehydrogenase family.</text>
</comment>
<comment type="caution">
    <text evidence="9">The sequence shown here is derived from an EMBL/GenBank/DDBJ whole genome shotgun (WGS) entry which is preliminary data.</text>
</comment>
<dbReference type="InterPro" id="IPR015590">
    <property type="entry name" value="Aldehyde_DH_dom"/>
</dbReference>
<dbReference type="RefSeq" id="WP_132371091.1">
    <property type="nucleotide sequence ID" value="NZ_SMAN01000003.1"/>
</dbReference>
<dbReference type="FunFam" id="3.40.605.10:FF:000004">
    <property type="entry name" value="Aldehyde dehydrogenase"/>
    <property type="match status" value="1"/>
</dbReference>
<dbReference type="PROSITE" id="PS00070">
    <property type="entry name" value="ALDEHYDE_DEHYDR_CYS"/>
    <property type="match status" value="1"/>
</dbReference>